<reference evidence="5" key="1">
    <citation type="submission" date="2021-05" db="EMBL/GenBank/DDBJ databases">
        <title>The genome of the haptophyte Pavlova lutheri (Diacronema luteri, Pavlovales) - a model for lipid biosynthesis in eukaryotic algae.</title>
        <authorList>
            <person name="Hulatt C.J."/>
            <person name="Posewitz M.C."/>
        </authorList>
    </citation>
    <scope>NUCLEOTIDE SEQUENCE</scope>
    <source>
        <strain evidence="5">NIVA-4/92</strain>
    </source>
</reference>
<feature type="compositionally biased region" description="Low complexity" evidence="4">
    <location>
        <begin position="253"/>
        <end position="282"/>
    </location>
</feature>
<dbReference type="Gene3D" id="1.10.10.60">
    <property type="entry name" value="Homeodomain-like"/>
    <property type="match status" value="1"/>
</dbReference>
<accession>A0A8J5XTI1</accession>
<keyword evidence="2" id="KW-0238">DNA-binding</keyword>
<dbReference type="OrthoDB" id="608866at2759"/>
<evidence type="ECO:0000256" key="1">
    <source>
        <dbReference type="ARBA" id="ARBA00004123"/>
    </source>
</evidence>
<dbReference type="PANTHER" id="PTHR46267:SF15">
    <property type="entry name" value="WINGED HELIX-TURN-HELIX TRANSCRIPTION REPRESSOR DNA-BINDING PROTEIN-RELATED"/>
    <property type="match status" value="1"/>
</dbReference>
<feature type="region of interest" description="Disordered" evidence="4">
    <location>
        <begin position="360"/>
        <end position="408"/>
    </location>
</feature>
<evidence type="ECO:0000256" key="4">
    <source>
        <dbReference type="SAM" id="MobiDB-lite"/>
    </source>
</evidence>
<comment type="caution">
    <text evidence="5">The sequence shown here is derived from an EMBL/GenBank/DDBJ whole genome shotgun (WGS) entry which is preliminary data.</text>
</comment>
<evidence type="ECO:0000256" key="3">
    <source>
        <dbReference type="ARBA" id="ARBA00023242"/>
    </source>
</evidence>
<proteinExistence type="predicted"/>
<comment type="subcellular location">
    <subcellularLocation>
        <location evidence="1">Nucleus</location>
    </subcellularLocation>
</comment>
<keyword evidence="6" id="KW-1185">Reference proteome</keyword>
<organism evidence="5 6">
    <name type="scientific">Diacronema lutheri</name>
    <name type="common">Unicellular marine alga</name>
    <name type="synonym">Monochrysis lutheri</name>
    <dbReference type="NCBI Taxonomy" id="2081491"/>
    <lineage>
        <taxon>Eukaryota</taxon>
        <taxon>Haptista</taxon>
        <taxon>Haptophyta</taxon>
        <taxon>Pavlovophyceae</taxon>
        <taxon>Pavlovales</taxon>
        <taxon>Pavlovaceae</taxon>
        <taxon>Diacronema</taxon>
    </lineage>
</organism>
<dbReference type="InterPro" id="IPR003615">
    <property type="entry name" value="HNH_nuc"/>
</dbReference>
<dbReference type="CDD" id="cd00085">
    <property type="entry name" value="HNHc"/>
    <property type="match status" value="1"/>
</dbReference>
<evidence type="ECO:0000256" key="2">
    <source>
        <dbReference type="ARBA" id="ARBA00023125"/>
    </source>
</evidence>
<dbReference type="Gene3D" id="1.10.246.220">
    <property type="match status" value="2"/>
</dbReference>
<feature type="region of interest" description="Disordered" evidence="4">
    <location>
        <begin position="243"/>
        <end position="287"/>
    </location>
</feature>
<protein>
    <recommendedName>
        <fullName evidence="7">Myb-like domain-containing protein</fullName>
    </recommendedName>
</protein>
<dbReference type="SUPFAM" id="SSF46689">
    <property type="entry name" value="Homeodomain-like"/>
    <property type="match status" value="1"/>
</dbReference>
<name>A0A8J5XTI1_DIALT</name>
<evidence type="ECO:0008006" key="7">
    <source>
        <dbReference type="Google" id="ProtNLM"/>
    </source>
</evidence>
<dbReference type="InterPro" id="IPR044597">
    <property type="entry name" value="SMH1-6"/>
</dbReference>
<gene>
    <name evidence="5" type="ORF">KFE25_002020</name>
</gene>
<feature type="compositionally biased region" description="Low complexity" evidence="4">
    <location>
        <begin position="395"/>
        <end position="408"/>
    </location>
</feature>
<dbReference type="AlphaFoldDB" id="A0A8J5XTI1"/>
<dbReference type="EMBL" id="JAGTXO010000008">
    <property type="protein sequence ID" value="KAG8466264.1"/>
    <property type="molecule type" value="Genomic_DNA"/>
</dbReference>
<evidence type="ECO:0000313" key="6">
    <source>
        <dbReference type="Proteomes" id="UP000751190"/>
    </source>
</evidence>
<dbReference type="PANTHER" id="PTHR46267">
    <property type="entry name" value="SINGLE MYB HISTONE 4"/>
    <property type="match status" value="1"/>
</dbReference>
<evidence type="ECO:0000313" key="5">
    <source>
        <dbReference type="EMBL" id="KAG8466264.1"/>
    </source>
</evidence>
<sequence length="652" mass="69444">MAQILPPHAADVEALLARARELRAAFANVETAVSPPSSYAAARRRALLARAEVAGEDDDEVDVLARLIQPLSFDGGDGGDGPAGHGASPAAVFMGARGNESSTPFGHSPARARVFWTSGEVDALREAITKHKGARELWATIKADEAFAQSLGRRSNGDLRKKAESLWTSDEERMLLDAIATHHAASDPWARIKGDRAYERLHWRTNTDLRNKTKALEQAASKARIAAARLEATRTRLHAHLAAADCRTEGTTSAAARSPARQGRASPPRAASPTRAASSPSPGLHASEARAVRAPFTPASVGAQSVGEGRAKRLVWSAEEIGALVGGIRRHGDGKWVRIKDDPDFADALKDRTNVQLKDKARVLTSASRAGRGVSPSSPARDVAPARAEPGSRTAPSSARAAARSSSSPCACALDNMERKDDASAGSVAHHGQSTAQLEDRFHDMCAGGELTCGPRAVERAKTPPAVELGGGARGARATRMATDAGARARAGTEAVVADGGLGGENSMARAAGEAHDGCARVNSVGVDLLRLPRQRRYLGYIAELVAESLGRAMKPAAVRAWLQRHPDRSPVEPSELGRYDIDHVIPRKLGGHDHPWNYFLLEKAANVRCKHYFDGTKEALVGLHVWRLVAKFAAFCREERGIDYSAFSAIE</sequence>
<dbReference type="GO" id="GO:0003691">
    <property type="term" value="F:double-stranded telomeric DNA binding"/>
    <property type="evidence" value="ECO:0007669"/>
    <property type="project" value="InterPro"/>
</dbReference>
<dbReference type="CDD" id="cd11660">
    <property type="entry name" value="SANT_TRF"/>
    <property type="match status" value="1"/>
</dbReference>
<dbReference type="InterPro" id="IPR009057">
    <property type="entry name" value="Homeodomain-like_sf"/>
</dbReference>
<keyword evidence="3" id="KW-0539">Nucleus</keyword>
<dbReference type="GO" id="GO:0005634">
    <property type="term" value="C:nucleus"/>
    <property type="evidence" value="ECO:0007669"/>
    <property type="project" value="UniProtKB-SubCell"/>
</dbReference>
<dbReference type="Proteomes" id="UP000751190">
    <property type="component" value="Unassembled WGS sequence"/>
</dbReference>